<comment type="caution">
    <text evidence="2">The sequence shown here is derived from an EMBL/GenBank/DDBJ whole genome shotgun (WGS) entry which is preliminary data.</text>
</comment>
<feature type="non-terminal residue" evidence="2">
    <location>
        <position position="76"/>
    </location>
</feature>
<protein>
    <submittedName>
        <fullName evidence="2">(diamondback moth) hypothetical protein</fullName>
    </submittedName>
</protein>
<dbReference type="AlphaFoldDB" id="A0A8S4CWM3"/>
<name>A0A8S4CWM3_PLUXY</name>
<dbReference type="EMBL" id="CAJHNJ030000001">
    <property type="protein sequence ID" value="CAG9088217.1"/>
    <property type="molecule type" value="Genomic_DNA"/>
</dbReference>
<evidence type="ECO:0000256" key="1">
    <source>
        <dbReference type="SAM" id="MobiDB-lite"/>
    </source>
</evidence>
<organism evidence="2 3">
    <name type="scientific">Plutella xylostella</name>
    <name type="common">Diamondback moth</name>
    <name type="synonym">Plutella maculipennis</name>
    <dbReference type="NCBI Taxonomy" id="51655"/>
    <lineage>
        <taxon>Eukaryota</taxon>
        <taxon>Metazoa</taxon>
        <taxon>Ecdysozoa</taxon>
        <taxon>Arthropoda</taxon>
        <taxon>Hexapoda</taxon>
        <taxon>Insecta</taxon>
        <taxon>Pterygota</taxon>
        <taxon>Neoptera</taxon>
        <taxon>Endopterygota</taxon>
        <taxon>Lepidoptera</taxon>
        <taxon>Glossata</taxon>
        <taxon>Ditrysia</taxon>
        <taxon>Yponomeutoidea</taxon>
        <taxon>Plutellidae</taxon>
        <taxon>Plutella</taxon>
    </lineage>
</organism>
<evidence type="ECO:0000313" key="3">
    <source>
        <dbReference type="Proteomes" id="UP000653454"/>
    </source>
</evidence>
<accession>A0A8S4CWM3</accession>
<evidence type="ECO:0000313" key="2">
    <source>
        <dbReference type="EMBL" id="CAG9088217.1"/>
    </source>
</evidence>
<feature type="region of interest" description="Disordered" evidence="1">
    <location>
        <begin position="55"/>
        <end position="76"/>
    </location>
</feature>
<feature type="non-terminal residue" evidence="2">
    <location>
        <position position="1"/>
    </location>
</feature>
<gene>
    <name evidence="2" type="ORF">PLXY2_LOCUS522</name>
</gene>
<reference evidence="2" key="1">
    <citation type="submission" date="2020-11" db="EMBL/GenBank/DDBJ databases">
        <authorList>
            <person name="Whiteford S."/>
        </authorList>
    </citation>
    <scope>NUCLEOTIDE SEQUENCE</scope>
</reference>
<dbReference type="Proteomes" id="UP000653454">
    <property type="component" value="Unassembled WGS sequence"/>
</dbReference>
<proteinExistence type="predicted"/>
<sequence length="76" mass="8209">RLTEIANSSTLVNSAGSLTAPSARLTRSFSSCRSAARYSCRKRWNVAASASPSTARYTAERRSAARGHSPLRCFSK</sequence>
<keyword evidence="3" id="KW-1185">Reference proteome</keyword>